<feature type="compositionally biased region" description="Basic residues" evidence="1">
    <location>
        <begin position="338"/>
        <end position="350"/>
    </location>
</feature>
<dbReference type="EMBL" id="KV784370">
    <property type="protein sequence ID" value="OEU10810.1"/>
    <property type="molecule type" value="Genomic_DNA"/>
</dbReference>
<evidence type="ECO:0000313" key="2">
    <source>
        <dbReference type="EMBL" id="OEU10810.1"/>
    </source>
</evidence>
<dbReference type="PANTHER" id="PTHR21666">
    <property type="entry name" value="PEPTIDASE-RELATED"/>
    <property type="match status" value="1"/>
</dbReference>
<dbReference type="KEGG" id="fcy:FRACYDRAFT_263714"/>
<dbReference type="InterPro" id="IPR011055">
    <property type="entry name" value="Dup_hybrid_motif"/>
</dbReference>
<sequence length="422" mass="47294">MMMVVATATATSAAEERIGCDGGEGRIASLSSSSSSSSTTAVGEVTEESIIAATATATATAISNITTTSNNNNSNIIPLQFDAPFGSYPNLLNISAEERNSFSPIIIYPKWVQSERSRSKRSRSNNKNETDYYVHDKRQASEELASPEAILIMKHQRRRLKEGRWPLLLLLKERVIWFSRSLIGQIRQSKKMLKRWNIGKYDENRDGGMYVSDLFDDTTNKIDGYGGQRTIHLGIDLGGPVGTNIYSFSDGIIHSIGYNPLLGDYGNVIVIEHSWDTYYNDKIDKIDDNTDESTTESTATTTTNATSKKKKCWTLYGHLDELVLTTARTTKHDDSRTSIKRKRPQQRQRQRQPGDIIKKGEIIGRIGNIDENGGWIHSHLHFQVSMKPPDQPHDMPGASSLVDRNIALQQYFDPRYILGPIY</sequence>
<dbReference type="Proteomes" id="UP000095751">
    <property type="component" value="Unassembled WGS sequence"/>
</dbReference>
<organism evidence="2 3">
    <name type="scientific">Fragilariopsis cylindrus CCMP1102</name>
    <dbReference type="NCBI Taxonomy" id="635003"/>
    <lineage>
        <taxon>Eukaryota</taxon>
        <taxon>Sar</taxon>
        <taxon>Stramenopiles</taxon>
        <taxon>Ochrophyta</taxon>
        <taxon>Bacillariophyta</taxon>
        <taxon>Bacillariophyceae</taxon>
        <taxon>Bacillariophycidae</taxon>
        <taxon>Bacillariales</taxon>
        <taxon>Bacillariaceae</taxon>
        <taxon>Fragilariopsis</taxon>
    </lineage>
</organism>
<dbReference type="InParanoid" id="A0A1E7EXP7"/>
<evidence type="ECO:0008006" key="4">
    <source>
        <dbReference type="Google" id="ProtNLM"/>
    </source>
</evidence>
<dbReference type="AlphaFoldDB" id="A0A1E7EXP7"/>
<proteinExistence type="predicted"/>
<dbReference type="OrthoDB" id="41845at2759"/>
<reference evidence="2 3" key="1">
    <citation type="submission" date="2016-09" db="EMBL/GenBank/DDBJ databases">
        <title>Extensive genetic diversity and differential bi-allelic expression allows diatom success in the polar Southern Ocean.</title>
        <authorList>
            <consortium name="DOE Joint Genome Institute"/>
            <person name="Mock T."/>
            <person name="Otillar R.P."/>
            <person name="Strauss J."/>
            <person name="Dupont C."/>
            <person name="Frickenhaus S."/>
            <person name="Maumus F."/>
            <person name="Mcmullan M."/>
            <person name="Sanges R."/>
            <person name="Schmutz J."/>
            <person name="Toseland A."/>
            <person name="Valas R."/>
            <person name="Veluchamy A."/>
            <person name="Ward B.J."/>
            <person name="Allen A."/>
            <person name="Barry K."/>
            <person name="Falciatore A."/>
            <person name="Ferrante M."/>
            <person name="Fortunato A.E."/>
            <person name="Gloeckner G."/>
            <person name="Gruber A."/>
            <person name="Hipkin R."/>
            <person name="Janech M."/>
            <person name="Kroth P."/>
            <person name="Leese F."/>
            <person name="Lindquist E."/>
            <person name="Lyon B.R."/>
            <person name="Martin J."/>
            <person name="Mayer C."/>
            <person name="Parker M."/>
            <person name="Quesneville H."/>
            <person name="Raymond J."/>
            <person name="Uhlig C."/>
            <person name="Valentin K.U."/>
            <person name="Worden A.Z."/>
            <person name="Armbrust E.V."/>
            <person name="Bowler C."/>
            <person name="Green B."/>
            <person name="Moulton V."/>
            <person name="Van Oosterhout C."/>
            <person name="Grigoriev I."/>
        </authorList>
    </citation>
    <scope>NUCLEOTIDE SEQUENCE [LARGE SCALE GENOMIC DNA]</scope>
    <source>
        <strain evidence="2 3">CCMP1102</strain>
    </source>
</reference>
<dbReference type="GO" id="GO:0004222">
    <property type="term" value="F:metalloendopeptidase activity"/>
    <property type="evidence" value="ECO:0007669"/>
    <property type="project" value="TreeGrafter"/>
</dbReference>
<evidence type="ECO:0000313" key="3">
    <source>
        <dbReference type="Proteomes" id="UP000095751"/>
    </source>
</evidence>
<dbReference type="SUPFAM" id="SSF51261">
    <property type="entry name" value="Duplicated hybrid motif"/>
    <property type="match status" value="1"/>
</dbReference>
<dbReference type="CDD" id="cd12797">
    <property type="entry name" value="M23_peptidase"/>
    <property type="match status" value="1"/>
</dbReference>
<dbReference type="InterPro" id="IPR050570">
    <property type="entry name" value="Cell_wall_metabolism_enzyme"/>
</dbReference>
<dbReference type="PANTHER" id="PTHR21666:SF270">
    <property type="entry name" value="MUREIN HYDROLASE ACTIVATOR ENVC"/>
    <property type="match status" value="1"/>
</dbReference>
<dbReference type="Gene3D" id="2.70.70.10">
    <property type="entry name" value="Glucose Permease (Domain IIA)"/>
    <property type="match status" value="1"/>
</dbReference>
<evidence type="ECO:0000256" key="1">
    <source>
        <dbReference type="SAM" id="MobiDB-lite"/>
    </source>
</evidence>
<accession>A0A1E7EXP7</accession>
<protein>
    <recommendedName>
        <fullName evidence="4">Peptidase M23 domain-containing protein</fullName>
    </recommendedName>
</protein>
<name>A0A1E7EXP7_9STRA</name>
<keyword evidence="3" id="KW-1185">Reference proteome</keyword>
<gene>
    <name evidence="2" type="ORF">FRACYDRAFT_263714</name>
</gene>
<feature type="region of interest" description="Disordered" evidence="1">
    <location>
        <begin position="330"/>
        <end position="354"/>
    </location>
</feature>